<name>A0ABP3XHF4_9SPHN</name>
<keyword evidence="1" id="KW-0238">DNA-binding</keyword>
<dbReference type="CDD" id="cd00093">
    <property type="entry name" value="HTH_XRE"/>
    <property type="match status" value="1"/>
</dbReference>
<dbReference type="InterPro" id="IPR013430">
    <property type="entry name" value="Toxin_antidote_HigA"/>
</dbReference>
<evidence type="ECO:0000313" key="4">
    <source>
        <dbReference type="Proteomes" id="UP001500738"/>
    </source>
</evidence>
<feature type="domain" description="HTH cro/C1-type" evidence="2">
    <location>
        <begin position="23"/>
        <end position="69"/>
    </location>
</feature>
<dbReference type="SMART" id="SM00530">
    <property type="entry name" value="HTH_XRE"/>
    <property type="match status" value="1"/>
</dbReference>
<dbReference type="Pfam" id="PF01381">
    <property type="entry name" value="HTH_3"/>
    <property type="match status" value="1"/>
</dbReference>
<keyword evidence="4" id="KW-1185">Reference proteome</keyword>
<dbReference type="Gene3D" id="1.10.260.40">
    <property type="entry name" value="lambda repressor-like DNA-binding domains"/>
    <property type="match status" value="1"/>
</dbReference>
<dbReference type="SUPFAM" id="SSF47413">
    <property type="entry name" value="lambda repressor-like DNA-binding domains"/>
    <property type="match status" value="1"/>
</dbReference>
<evidence type="ECO:0000259" key="2">
    <source>
        <dbReference type="PROSITE" id="PS50943"/>
    </source>
</evidence>
<accession>A0ABP3XHF4</accession>
<organism evidence="3 4">
    <name type="scientific">Sphingopyxis soli</name>
    <dbReference type="NCBI Taxonomy" id="592051"/>
    <lineage>
        <taxon>Bacteria</taxon>
        <taxon>Pseudomonadati</taxon>
        <taxon>Pseudomonadota</taxon>
        <taxon>Alphaproteobacteria</taxon>
        <taxon>Sphingomonadales</taxon>
        <taxon>Sphingomonadaceae</taxon>
        <taxon>Sphingopyxis</taxon>
    </lineage>
</organism>
<protein>
    <submittedName>
        <fullName evidence="3">HigA family addiction module antitoxin</fullName>
    </submittedName>
</protein>
<dbReference type="PANTHER" id="PTHR36924:SF1">
    <property type="entry name" value="ANTITOXIN HIGA-1"/>
    <property type="match status" value="1"/>
</dbReference>
<dbReference type="NCBIfam" id="TIGR02607">
    <property type="entry name" value="antidote_HigA"/>
    <property type="match status" value="1"/>
</dbReference>
<proteinExistence type="predicted"/>
<reference evidence="4" key="1">
    <citation type="journal article" date="2019" name="Int. J. Syst. Evol. Microbiol.">
        <title>The Global Catalogue of Microorganisms (GCM) 10K type strain sequencing project: providing services to taxonomists for standard genome sequencing and annotation.</title>
        <authorList>
            <consortium name="The Broad Institute Genomics Platform"/>
            <consortium name="The Broad Institute Genome Sequencing Center for Infectious Disease"/>
            <person name="Wu L."/>
            <person name="Ma J."/>
        </authorList>
    </citation>
    <scope>NUCLEOTIDE SEQUENCE [LARGE SCALE GENOMIC DNA]</scope>
    <source>
        <strain evidence="4">JCM 15910</strain>
    </source>
</reference>
<dbReference type="InterPro" id="IPR010982">
    <property type="entry name" value="Lambda_DNA-bd_dom_sf"/>
</dbReference>
<evidence type="ECO:0000256" key="1">
    <source>
        <dbReference type="ARBA" id="ARBA00023125"/>
    </source>
</evidence>
<dbReference type="Proteomes" id="UP001500738">
    <property type="component" value="Unassembled WGS sequence"/>
</dbReference>
<dbReference type="RefSeq" id="WP_215353408.1">
    <property type="nucleotide sequence ID" value="NZ_BAAAFE010000007.1"/>
</dbReference>
<sequence>MSSEAEVESVGTVLRKHILEMGGVKQDELASALGVSRLSVNELLNDKRAVTAPMALRLGHVLGTTPDLWLNLQRDVDLAAARKRFGAEIAALAILRQPQTQEQVIAPFEELFAEADET</sequence>
<dbReference type="PANTHER" id="PTHR36924">
    <property type="entry name" value="ANTITOXIN HIGA-1"/>
    <property type="match status" value="1"/>
</dbReference>
<gene>
    <name evidence="3" type="ORF">GCM10009115_15570</name>
</gene>
<comment type="caution">
    <text evidence="3">The sequence shown here is derived from an EMBL/GenBank/DDBJ whole genome shotgun (WGS) entry which is preliminary data.</text>
</comment>
<evidence type="ECO:0000313" key="3">
    <source>
        <dbReference type="EMBL" id="GAA0863767.1"/>
    </source>
</evidence>
<dbReference type="InterPro" id="IPR001387">
    <property type="entry name" value="Cro/C1-type_HTH"/>
</dbReference>
<dbReference type="PROSITE" id="PS50943">
    <property type="entry name" value="HTH_CROC1"/>
    <property type="match status" value="1"/>
</dbReference>
<dbReference type="EMBL" id="BAAAFE010000007">
    <property type="protein sequence ID" value="GAA0863767.1"/>
    <property type="molecule type" value="Genomic_DNA"/>
</dbReference>